<organism evidence="1 2">
    <name type="scientific">Parendozoicomonas haliclonae</name>
    <dbReference type="NCBI Taxonomy" id="1960125"/>
    <lineage>
        <taxon>Bacteria</taxon>
        <taxon>Pseudomonadati</taxon>
        <taxon>Pseudomonadota</taxon>
        <taxon>Gammaproteobacteria</taxon>
        <taxon>Oceanospirillales</taxon>
        <taxon>Endozoicomonadaceae</taxon>
        <taxon>Parendozoicomonas</taxon>
    </lineage>
</organism>
<sequence length="265" mass="30002">MCLIALNWNPNSRFPLVMVANRDEFYQRPAREAHYWEKDPAIFGGIDLQAGGTWLAVSTTGKLATITNYRELDSSGERTRGELTSDFLLSDLSAQNYLLDVHSRRSHYAGFNLLLADNTGLWFYSNREDLIRRLEPGLYGLSNGLLDTPWPKTLQLKQLLENHLASEDPDPETLISLLHDQHQPEDSDLPDTGIGLEWERLLSTCFINSSVYGTRNSTALILDQNQQLHWHEQHYNSDGPVPPVRTETMSMPAHWLSAASLLATL</sequence>
<dbReference type="RefSeq" id="WP_165767142.1">
    <property type="nucleotide sequence ID" value="NZ_CBCSCN010000014.1"/>
</dbReference>
<evidence type="ECO:0000313" key="2">
    <source>
        <dbReference type="Proteomes" id="UP000196573"/>
    </source>
</evidence>
<dbReference type="AlphaFoldDB" id="A0A1X7AG47"/>
<dbReference type="Proteomes" id="UP000196573">
    <property type="component" value="Unassembled WGS sequence"/>
</dbReference>
<gene>
    <name evidence="1" type="ORF">EHSB41UT_00800</name>
</gene>
<accession>A0A1X7AG47</accession>
<keyword evidence="2" id="KW-1185">Reference proteome</keyword>
<proteinExistence type="predicted"/>
<dbReference type="InterPro" id="IPR008551">
    <property type="entry name" value="TANGO2"/>
</dbReference>
<evidence type="ECO:0008006" key="3">
    <source>
        <dbReference type="Google" id="ProtNLM"/>
    </source>
</evidence>
<evidence type="ECO:0000313" key="1">
    <source>
        <dbReference type="EMBL" id="SMA37861.1"/>
    </source>
</evidence>
<reference evidence="1 2" key="1">
    <citation type="submission" date="2017-03" db="EMBL/GenBank/DDBJ databases">
        <authorList>
            <person name="Afonso C.L."/>
            <person name="Miller P.J."/>
            <person name="Scott M.A."/>
            <person name="Spackman E."/>
            <person name="Goraichik I."/>
            <person name="Dimitrov K.M."/>
            <person name="Suarez D.L."/>
            <person name="Swayne D.E."/>
        </authorList>
    </citation>
    <scope>NUCLEOTIDE SEQUENCE [LARGE SCALE GENOMIC DNA]</scope>
    <source>
        <strain evidence="1">SB41UT1</strain>
    </source>
</reference>
<protein>
    <recommendedName>
        <fullName evidence="3">NRDE family protein</fullName>
    </recommendedName>
</protein>
<name>A0A1X7AG47_9GAMM</name>
<dbReference type="Pfam" id="PF05742">
    <property type="entry name" value="TANGO2"/>
    <property type="match status" value="1"/>
</dbReference>
<dbReference type="PANTHER" id="PTHR17985">
    <property type="entry name" value="SER/THR-RICH PROTEIN T10 IN DGCR REGION"/>
    <property type="match status" value="1"/>
</dbReference>
<dbReference type="PANTHER" id="PTHR17985:SF8">
    <property type="entry name" value="TRANSPORT AND GOLGI ORGANIZATION PROTEIN 2 HOMOLOG"/>
    <property type="match status" value="1"/>
</dbReference>
<dbReference type="EMBL" id="FWPT01000002">
    <property type="protein sequence ID" value="SMA37861.1"/>
    <property type="molecule type" value="Genomic_DNA"/>
</dbReference>